<evidence type="ECO:0000313" key="4">
    <source>
        <dbReference type="Proteomes" id="UP000231267"/>
    </source>
</evidence>
<dbReference type="Proteomes" id="UP000231267">
    <property type="component" value="Unassembled WGS sequence"/>
</dbReference>
<reference evidence="3 4" key="1">
    <citation type="submission" date="2017-09" db="EMBL/GenBank/DDBJ databases">
        <title>Depth-based differentiation of microbial function through sediment-hosted aquifers and enrichment of novel symbionts in the deep terrestrial subsurface.</title>
        <authorList>
            <person name="Probst A.J."/>
            <person name="Ladd B."/>
            <person name="Jarett J.K."/>
            <person name="Geller-Mcgrath D.E."/>
            <person name="Sieber C.M."/>
            <person name="Emerson J.B."/>
            <person name="Anantharaman K."/>
            <person name="Thomas B.C."/>
            <person name="Malmstrom R."/>
            <person name="Stieglmeier M."/>
            <person name="Klingl A."/>
            <person name="Woyke T."/>
            <person name="Ryan C.M."/>
            <person name="Banfield J.F."/>
        </authorList>
    </citation>
    <scope>NUCLEOTIDE SEQUENCE [LARGE SCALE GENOMIC DNA]</scope>
    <source>
        <strain evidence="3">CG12_big_fil_rev_8_21_14_0_65_43_15</strain>
    </source>
</reference>
<dbReference type="InterPro" id="IPR007712">
    <property type="entry name" value="RelE/ParE_toxin"/>
</dbReference>
<evidence type="ECO:0000313" key="3">
    <source>
        <dbReference type="EMBL" id="PIW66401.1"/>
    </source>
</evidence>
<dbReference type="Gene3D" id="3.30.2310.20">
    <property type="entry name" value="RelE-like"/>
    <property type="match status" value="1"/>
</dbReference>
<dbReference type="PANTHER" id="PTHR35601:SF1">
    <property type="entry name" value="TOXIN RELE"/>
    <property type="match status" value="1"/>
</dbReference>
<dbReference type="PANTHER" id="PTHR35601">
    <property type="entry name" value="TOXIN RELE"/>
    <property type="match status" value="1"/>
</dbReference>
<organism evidence="3 4">
    <name type="scientific">Candidatus Taenaricola geysiri</name>
    <dbReference type="NCBI Taxonomy" id="1974752"/>
    <lineage>
        <taxon>Bacteria</taxon>
        <taxon>Pseudomonadati</taxon>
        <taxon>Candidatus Omnitrophota</taxon>
        <taxon>Candidatus Taenaricola</taxon>
    </lineage>
</organism>
<sequence length="91" mass="10775">MAYQLFYHSDVAKHDLPGIPANIKETIRRAIEQRLIEEPILLGEPLRHSLKGHRKLRVGDYRIIYRISGRNIIILKIGHRKDVYAKIFQRF</sequence>
<dbReference type="SUPFAM" id="SSF143011">
    <property type="entry name" value="RelE-like"/>
    <property type="match status" value="1"/>
</dbReference>
<name>A0A2J0LEX7_9BACT</name>
<gene>
    <name evidence="3" type="ORF">COW11_03490</name>
</gene>
<accession>A0A2J0LEX7</accession>
<dbReference type="Pfam" id="PF05016">
    <property type="entry name" value="ParE_toxin"/>
    <property type="match status" value="1"/>
</dbReference>
<dbReference type="EMBL" id="PFGP01000082">
    <property type="protein sequence ID" value="PIW66401.1"/>
    <property type="molecule type" value="Genomic_DNA"/>
</dbReference>
<evidence type="ECO:0000256" key="2">
    <source>
        <dbReference type="ARBA" id="ARBA00022649"/>
    </source>
</evidence>
<keyword evidence="2" id="KW-1277">Toxin-antitoxin system</keyword>
<protein>
    <submittedName>
        <fullName evidence="3">Type II toxin-antitoxin system RelE/ParE family toxin</fullName>
    </submittedName>
</protein>
<dbReference type="NCBIfam" id="TIGR02385">
    <property type="entry name" value="RelE_StbE"/>
    <property type="match status" value="1"/>
</dbReference>
<comment type="similarity">
    <text evidence="1">Belongs to the RelE toxin family.</text>
</comment>
<comment type="caution">
    <text evidence="3">The sequence shown here is derived from an EMBL/GenBank/DDBJ whole genome shotgun (WGS) entry which is preliminary data.</text>
</comment>
<evidence type="ECO:0000256" key="1">
    <source>
        <dbReference type="ARBA" id="ARBA00006226"/>
    </source>
</evidence>
<dbReference type="InterPro" id="IPR035093">
    <property type="entry name" value="RelE/ParE_toxin_dom_sf"/>
</dbReference>
<proteinExistence type="inferred from homology"/>
<dbReference type="AlphaFoldDB" id="A0A2J0LEX7"/>